<reference evidence="1 2" key="1">
    <citation type="submission" date="2019-08" db="EMBL/GenBank/DDBJ databases">
        <title>Formosa sediminis sp. nov., isolated from marine sediment.</title>
        <authorList>
            <person name="Cao W.R."/>
        </authorList>
    </citation>
    <scope>NUCLEOTIDE SEQUENCE [LARGE SCALE GENOMIC DNA]</scope>
    <source>
        <strain evidence="1 2">1494</strain>
    </source>
</reference>
<dbReference type="InterPro" id="IPR052894">
    <property type="entry name" value="AsmA-related"/>
</dbReference>
<evidence type="ECO:0000313" key="2">
    <source>
        <dbReference type="Proteomes" id="UP000324550"/>
    </source>
</evidence>
<protein>
    <submittedName>
        <fullName evidence="1">DUF3971 domain-containing protein</fullName>
    </submittedName>
</protein>
<dbReference type="GO" id="GO:0090313">
    <property type="term" value="P:regulation of protein targeting to membrane"/>
    <property type="evidence" value="ECO:0007669"/>
    <property type="project" value="TreeGrafter"/>
</dbReference>
<name>A0A5D0G2X4_9FLAO</name>
<dbReference type="AlphaFoldDB" id="A0A5D0G2X4"/>
<dbReference type="GO" id="GO:0005886">
    <property type="term" value="C:plasma membrane"/>
    <property type="evidence" value="ECO:0007669"/>
    <property type="project" value="TreeGrafter"/>
</dbReference>
<dbReference type="OrthoDB" id="1108503at2"/>
<gene>
    <name evidence="1" type="ORF">FVF61_09955</name>
</gene>
<dbReference type="PANTHER" id="PTHR30441">
    <property type="entry name" value="DUF748 DOMAIN-CONTAINING PROTEIN"/>
    <property type="match status" value="1"/>
</dbReference>
<keyword evidence="2" id="KW-1185">Reference proteome</keyword>
<organism evidence="1 2">
    <name type="scientific">Formosa maritima</name>
    <dbReference type="NCBI Taxonomy" id="2592046"/>
    <lineage>
        <taxon>Bacteria</taxon>
        <taxon>Pseudomonadati</taxon>
        <taxon>Bacteroidota</taxon>
        <taxon>Flavobacteriia</taxon>
        <taxon>Flavobacteriales</taxon>
        <taxon>Flavobacteriaceae</taxon>
        <taxon>Formosa</taxon>
    </lineage>
</organism>
<comment type="caution">
    <text evidence="1">The sequence shown here is derived from an EMBL/GenBank/DDBJ whole genome shotgun (WGS) entry which is preliminary data.</text>
</comment>
<dbReference type="RefSeq" id="WP_148455873.1">
    <property type="nucleotide sequence ID" value="NZ_VSFC01000052.1"/>
</dbReference>
<sequence length="1003" mass="113809">MAGYKKLFKRLFLFLLTAFLLLMLAIAIALNFVFTPEKITPQIVELINKNVNATVTCQTIDPAFFSTFPNFSITLKNGSIVNYKVLKDEKLVEFKNDTLAKFESLQLTFNLIKLLQNKEVDIKKASFINPEIHALINENGFANWNILKTSESETEIETDTTSIDATKYLKTFNVDKLEIVNANLHYEDLFTKALVDIPVLNLDLTINKNEEGVDLNVNTNGLDIVFIKDEVRFLNKLKLTLKTDVNYNKQNKELVFGKSILNTNNIEFLADGNIKINKPEKQVFTNLNLRLNVPSLKTFIDLIPENILEYKKDLITEGEVVLNAHIIGAYGKDVFPDINAQLNIENGSFKFKNFPGEIETFQADITSTIDFNTLSNSNVTIDKLELKGTGIHLNSKGTITNVIQNASVNASLNGDIDFTKLKEAFPINKNIDASGIAKVDFKTSFTKKAIINQDYKRINASGTMLLKNVNLHHKTEDFKFQSQNADVIFGREFTSEVNNDLNGRIDFKGLTFKYKNKHQLTLEYLNLVLDTQVQASDNKTLHAEISLKDLNYAYGDSIKGMIKNSHAKVLFKSTAYKKRPLIVSQFTIDSVAIWGYKRFIGMKNGNYNLTFENDETKHWQPKGSVEFNALYVNTPKFPLLLEMKQTVVSIKNNDLLLNKAAFKFGNSDATLTGKVSHFIASLQNKKDFEAELNLDADYIDTNQLMSILNSKQEASTEIIDPNTIKTDTTATSKKSTFIVPDNIQFTFNTNIKKVRFDNLDFTNIHGLVTLKNQELDLQNLYLETLAANIIASLNYKAKTEDEAEINYKMNLEHIQMKNLTALFPTLDSLFPMSKSFDGKVDFRMKGSAKLNKDMHVLIPSVKSIAALQAKNLIVFDSPTFAEISKTLMFKNKERNLIDSFHVEMSIENSQLEIFPAELTLDRYRIAAGGIQNLDKTYNYHISILKSPVPFKAGVDVLGDFEDYNIDITKAKYKYYFTEKERLLNKADSTVINKKLSIQKELDF</sequence>
<accession>A0A5D0G2X4</accession>
<evidence type="ECO:0000313" key="1">
    <source>
        <dbReference type="EMBL" id="TYA52980.1"/>
    </source>
</evidence>
<dbReference type="Proteomes" id="UP000324550">
    <property type="component" value="Unassembled WGS sequence"/>
</dbReference>
<proteinExistence type="predicted"/>
<dbReference type="EMBL" id="VSFC01000052">
    <property type="protein sequence ID" value="TYA52980.1"/>
    <property type="molecule type" value="Genomic_DNA"/>
</dbReference>
<dbReference type="PANTHER" id="PTHR30441:SF8">
    <property type="entry name" value="DUF748 DOMAIN-CONTAINING PROTEIN"/>
    <property type="match status" value="1"/>
</dbReference>